<evidence type="ECO:0000256" key="3">
    <source>
        <dbReference type="ARBA" id="ARBA00023163"/>
    </source>
</evidence>
<feature type="domain" description="NAC" evidence="6">
    <location>
        <begin position="9"/>
        <end position="141"/>
    </location>
</feature>
<dbReference type="InterPro" id="IPR036093">
    <property type="entry name" value="NAC_dom_sf"/>
</dbReference>
<accession>A0A9Q1LN36</accession>
<evidence type="ECO:0000259" key="6">
    <source>
        <dbReference type="PROSITE" id="PS51005"/>
    </source>
</evidence>
<dbReference type="PANTHER" id="PTHR31719:SF179">
    <property type="entry name" value="OS08G0148400 PROTEIN"/>
    <property type="match status" value="1"/>
</dbReference>
<feature type="compositionally biased region" description="Basic and acidic residues" evidence="5">
    <location>
        <begin position="348"/>
        <end position="357"/>
    </location>
</feature>
<protein>
    <recommendedName>
        <fullName evidence="6">NAC domain-containing protein</fullName>
    </recommendedName>
</protein>
<keyword evidence="1" id="KW-0805">Transcription regulation</keyword>
<proteinExistence type="predicted"/>
<evidence type="ECO:0000313" key="7">
    <source>
        <dbReference type="EMBL" id="KAJ8541031.1"/>
    </source>
</evidence>
<evidence type="ECO:0000256" key="1">
    <source>
        <dbReference type="ARBA" id="ARBA00023015"/>
    </source>
</evidence>
<dbReference type="AlphaFoldDB" id="A0A9Q1LN36"/>
<dbReference type="OrthoDB" id="1625833at2759"/>
<organism evidence="7 8">
    <name type="scientific">Anisodus acutangulus</name>
    <dbReference type="NCBI Taxonomy" id="402998"/>
    <lineage>
        <taxon>Eukaryota</taxon>
        <taxon>Viridiplantae</taxon>
        <taxon>Streptophyta</taxon>
        <taxon>Embryophyta</taxon>
        <taxon>Tracheophyta</taxon>
        <taxon>Spermatophyta</taxon>
        <taxon>Magnoliopsida</taxon>
        <taxon>eudicotyledons</taxon>
        <taxon>Gunneridae</taxon>
        <taxon>Pentapetalae</taxon>
        <taxon>asterids</taxon>
        <taxon>lamiids</taxon>
        <taxon>Solanales</taxon>
        <taxon>Solanaceae</taxon>
        <taxon>Solanoideae</taxon>
        <taxon>Hyoscyameae</taxon>
        <taxon>Anisodus</taxon>
    </lineage>
</organism>
<gene>
    <name evidence="7" type="ORF">K7X08_001847</name>
</gene>
<feature type="compositionally biased region" description="Low complexity" evidence="5">
    <location>
        <begin position="358"/>
        <end position="370"/>
    </location>
</feature>
<dbReference type="EMBL" id="JAJAGQ010000015">
    <property type="protein sequence ID" value="KAJ8541031.1"/>
    <property type="molecule type" value="Genomic_DNA"/>
</dbReference>
<evidence type="ECO:0000313" key="8">
    <source>
        <dbReference type="Proteomes" id="UP001152561"/>
    </source>
</evidence>
<reference evidence="8" key="1">
    <citation type="journal article" date="2023" name="Proc. Natl. Acad. Sci. U.S.A.">
        <title>Genomic and structural basis for evolution of tropane alkaloid biosynthesis.</title>
        <authorList>
            <person name="Wanga Y.-J."/>
            <person name="Taina T."/>
            <person name="Yua J.-Y."/>
            <person name="Lia J."/>
            <person name="Xua B."/>
            <person name="Chenc J."/>
            <person name="D'Auriad J.C."/>
            <person name="Huanga J.-P."/>
            <person name="Huanga S.-X."/>
        </authorList>
    </citation>
    <scope>NUCLEOTIDE SEQUENCE [LARGE SCALE GENOMIC DNA]</scope>
    <source>
        <strain evidence="8">cv. KIB-2019</strain>
    </source>
</reference>
<dbReference type="GO" id="GO:0006355">
    <property type="term" value="P:regulation of DNA-templated transcription"/>
    <property type="evidence" value="ECO:0007669"/>
    <property type="project" value="InterPro"/>
</dbReference>
<keyword evidence="2" id="KW-0238">DNA-binding</keyword>
<evidence type="ECO:0000256" key="2">
    <source>
        <dbReference type="ARBA" id="ARBA00023125"/>
    </source>
</evidence>
<dbReference type="PROSITE" id="PS51005">
    <property type="entry name" value="NAC"/>
    <property type="match status" value="1"/>
</dbReference>
<dbReference type="SUPFAM" id="SSF101941">
    <property type="entry name" value="NAC domain"/>
    <property type="match status" value="1"/>
</dbReference>
<dbReference type="Proteomes" id="UP001152561">
    <property type="component" value="Unassembled WGS sequence"/>
</dbReference>
<dbReference type="Gene3D" id="2.170.150.80">
    <property type="entry name" value="NAC domain"/>
    <property type="match status" value="1"/>
</dbReference>
<name>A0A9Q1LN36_9SOLA</name>
<keyword evidence="8" id="KW-1185">Reference proteome</keyword>
<sequence length="398" mass="44009">MCPLASSAPPPGFMSSCWTNAEIILSLDQFNRGSSVPDDVIVDNPCQYDPSNLPDGAWFLVSSNEKKETKHGFWKAKGGSACEIFENSAISGWRTTFEFSQVQAPFEQKTVWMMQEYKIMQKGENNQNKSKESTLCRVFSCCDENLINETKPEHKNKINNEKNPEQNDDLDTWALQLSLMASLNQHTSTNDGQRSIGESQVNNQTEGVGSSLVDKFKYLPGDDIVAVSDCILREDYLELDDLDDVASHSSSSGNSSRLSFASDECFDSLALLRDLDDEKNQDLSGKGSTSNYNIMMCKIANDVVVEPAPLGSLVKGSGAAAKETQQVADNNKSKCPGEPSPGQAAKRLKIERTDEGPSHSCRATTSSSSRNSHEPGRVARREEKRMKKLMKYFCFMSL</sequence>
<evidence type="ECO:0000256" key="5">
    <source>
        <dbReference type="SAM" id="MobiDB-lite"/>
    </source>
</evidence>
<feature type="region of interest" description="Disordered" evidence="5">
    <location>
        <begin position="326"/>
        <end position="383"/>
    </location>
</feature>
<keyword evidence="4" id="KW-0539">Nucleus</keyword>
<feature type="compositionally biased region" description="Basic and acidic residues" evidence="5">
    <location>
        <begin position="371"/>
        <end position="383"/>
    </location>
</feature>
<dbReference type="PANTHER" id="PTHR31719">
    <property type="entry name" value="NAC TRANSCRIPTION FACTOR 56"/>
    <property type="match status" value="1"/>
</dbReference>
<dbReference type="InterPro" id="IPR003441">
    <property type="entry name" value="NAC-dom"/>
</dbReference>
<evidence type="ECO:0000256" key="4">
    <source>
        <dbReference type="ARBA" id="ARBA00023242"/>
    </source>
</evidence>
<keyword evidence="3" id="KW-0804">Transcription</keyword>
<dbReference type="Pfam" id="PF02365">
    <property type="entry name" value="NAM"/>
    <property type="match status" value="1"/>
</dbReference>
<dbReference type="GO" id="GO:0003677">
    <property type="term" value="F:DNA binding"/>
    <property type="evidence" value="ECO:0007669"/>
    <property type="project" value="UniProtKB-KW"/>
</dbReference>
<comment type="caution">
    <text evidence="7">The sequence shown here is derived from an EMBL/GenBank/DDBJ whole genome shotgun (WGS) entry which is preliminary data.</text>
</comment>